<comment type="caution">
    <text evidence="7">The sequence shown here is derived from an EMBL/GenBank/DDBJ whole genome shotgun (WGS) entry which is preliminary data.</text>
</comment>
<dbReference type="CDD" id="cd05466">
    <property type="entry name" value="PBP2_LTTR_substrate"/>
    <property type="match status" value="1"/>
</dbReference>
<keyword evidence="3" id="KW-0238">DNA-binding</keyword>
<comment type="similarity">
    <text evidence="1">Belongs to the LysR transcriptional regulatory family.</text>
</comment>
<evidence type="ECO:0000256" key="1">
    <source>
        <dbReference type="ARBA" id="ARBA00009437"/>
    </source>
</evidence>
<dbReference type="Gene3D" id="3.40.190.290">
    <property type="match status" value="1"/>
</dbReference>
<evidence type="ECO:0000256" key="3">
    <source>
        <dbReference type="ARBA" id="ARBA00023125"/>
    </source>
</evidence>
<keyword evidence="4" id="KW-0804">Transcription</keyword>
<dbReference type="PANTHER" id="PTHR30346">
    <property type="entry name" value="TRANSCRIPTIONAL DUAL REGULATOR HCAR-RELATED"/>
    <property type="match status" value="1"/>
</dbReference>
<evidence type="ECO:0000256" key="2">
    <source>
        <dbReference type="ARBA" id="ARBA00023015"/>
    </source>
</evidence>
<dbReference type="Pfam" id="PF00126">
    <property type="entry name" value="HTH_1"/>
    <property type="match status" value="1"/>
</dbReference>
<dbReference type="SUPFAM" id="SSF46785">
    <property type="entry name" value="Winged helix' DNA-binding domain"/>
    <property type="match status" value="1"/>
</dbReference>
<protein>
    <submittedName>
        <fullName evidence="7">LysR family transcriptional regulator</fullName>
    </submittedName>
</protein>
<keyword evidence="8" id="KW-1185">Reference proteome</keyword>
<keyword evidence="2" id="KW-0805">Transcription regulation</keyword>
<evidence type="ECO:0000256" key="5">
    <source>
        <dbReference type="SAM" id="MobiDB-lite"/>
    </source>
</evidence>
<dbReference type="InterPro" id="IPR005119">
    <property type="entry name" value="LysR_subst-bd"/>
</dbReference>
<dbReference type="EMBL" id="JBEXZR010000025">
    <property type="protein sequence ID" value="MEU0710535.1"/>
    <property type="molecule type" value="Genomic_DNA"/>
</dbReference>
<reference evidence="7 8" key="1">
    <citation type="submission" date="2024-06" db="EMBL/GenBank/DDBJ databases">
        <title>The Natural Products Discovery Center: Release of the First 8490 Sequenced Strains for Exploring Actinobacteria Biosynthetic Diversity.</title>
        <authorList>
            <person name="Kalkreuter E."/>
            <person name="Kautsar S.A."/>
            <person name="Yang D."/>
            <person name="Bader C.D."/>
            <person name="Teijaro C.N."/>
            <person name="Fluegel L."/>
            <person name="Davis C.M."/>
            <person name="Simpson J.R."/>
            <person name="Lauterbach L."/>
            <person name="Steele A.D."/>
            <person name="Gui C."/>
            <person name="Meng S."/>
            <person name="Li G."/>
            <person name="Viehrig K."/>
            <person name="Ye F."/>
            <person name="Su P."/>
            <person name="Kiefer A.F."/>
            <person name="Nichols A."/>
            <person name="Cepeda A.J."/>
            <person name="Yan W."/>
            <person name="Fan B."/>
            <person name="Jiang Y."/>
            <person name="Adhikari A."/>
            <person name="Zheng C.-J."/>
            <person name="Schuster L."/>
            <person name="Cowan T.M."/>
            <person name="Smanski M.J."/>
            <person name="Chevrette M.G."/>
            <person name="De Carvalho L.P.S."/>
            <person name="Shen B."/>
        </authorList>
    </citation>
    <scope>NUCLEOTIDE SEQUENCE [LARGE SCALE GENOMIC DNA]</scope>
    <source>
        <strain evidence="7 8">NPDC006337</strain>
    </source>
</reference>
<dbReference type="PRINTS" id="PR00039">
    <property type="entry name" value="HTHLYSR"/>
</dbReference>
<dbReference type="PANTHER" id="PTHR30346:SF29">
    <property type="entry name" value="LYSR SUBSTRATE-BINDING"/>
    <property type="match status" value="1"/>
</dbReference>
<evidence type="ECO:0000259" key="6">
    <source>
        <dbReference type="PROSITE" id="PS50931"/>
    </source>
</evidence>
<evidence type="ECO:0000313" key="7">
    <source>
        <dbReference type="EMBL" id="MEU0710535.1"/>
    </source>
</evidence>
<feature type="domain" description="HTH lysR-type" evidence="6">
    <location>
        <begin position="1"/>
        <end position="58"/>
    </location>
</feature>
<name>A0ABV2WB02_9ACTN</name>
<gene>
    <name evidence="7" type="ORF">ABZ508_24550</name>
</gene>
<evidence type="ECO:0000313" key="8">
    <source>
        <dbReference type="Proteomes" id="UP001550378"/>
    </source>
</evidence>
<dbReference type="Proteomes" id="UP001550378">
    <property type="component" value="Unassembled WGS sequence"/>
</dbReference>
<dbReference type="Pfam" id="PF03466">
    <property type="entry name" value="LysR_substrate"/>
    <property type="match status" value="1"/>
</dbReference>
<accession>A0ABV2WB02</accession>
<feature type="region of interest" description="Disordered" evidence="5">
    <location>
        <begin position="297"/>
        <end position="326"/>
    </location>
</feature>
<dbReference type="SUPFAM" id="SSF53850">
    <property type="entry name" value="Periplasmic binding protein-like II"/>
    <property type="match status" value="1"/>
</dbReference>
<organism evidence="7 8">
    <name type="scientific">Streptomyces lavendulocolor</name>
    <dbReference type="NCBI Taxonomy" id="67316"/>
    <lineage>
        <taxon>Bacteria</taxon>
        <taxon>Bacillati</taxon>
        <taxon>Actinomycetota</taxon>
        <taxon>Actinomycetes</taxon>
        <taxon>Kitasatosporales</taxon>
        <taxon>Streptomycetaceae</taxon>
        <taxon>Streptomyces</taxon>
    </lineage>
</organism>
<dbReference type="RefSeq" id="WP_359659571.1">
    <property type="nucleotide sequence ID" value="NZ_JBEXZP010000637.1"/>
</dbReference>
<dbReference type="InterPro" id="IPR036388">
    <property type="entry name" value="WH-like_DNA-bd_sf"/>
</dbReference>
<dbReference type="InterPro" id="IPR036390">
    <property type="entry name" value="WH_DNA-bd_sf"/>
</dbReference>
<dbReference type="InterPro" id="IPR000847">
    <property type="entry name" value="LysR_HTH_N"/>
</dbReference>
<evidence type="ECO:0000256" key="4">
    <source>
        <dbReference type="ARBA" id="ARBA00023163"/>
    </source>
</evidence>
<proteinExistence type="inferred from homology"/>
<sequence>MEIHQLRYFAAVMDEGTFTAAAHRLHVSQSGISTQVAKLEQALGQQLLDRSGRRVRLTPVGEAVLPLAKNALATFEAIRHTAAEFADAVRGRVRLGMIMGCSIPAFLDTVADLGRTHPGIELSLHEGYSDGLQTQVLSGSLDLALIGYAGDVAPGLEVGVVIDEPIITVVPAGHPLDRTELRLADLRGEKILCLSPGTGIRAAYEDSCHRIGLAPRVDIDASSPDTLLRLAERGAGAAVLSASSTRGAGLRTVPLTDAATHARLGLITRRGRHSPAVELLRTGLLDALLAAQVRMPNTPVPARSGEPGHAGPAFRGQPLSRPTDKP</sequence>
<dbReference type="PROSITE" id="PS50931">
    <property type="entry name" value="HTH_LYSR"/>
    <property type="match status" value="1"/>
</dbReference>
<dbReference type="Gene3D" id="1.10.10.10">
    <property type="entry name" value="Winged helix-like DNA-binding domain superfamily/Winged helix DNA-binding domain"/>
    <property type="match status" value="1"/>
</dbReference>